<reference evidence="2" key="1">
    <citation type="submission" date="2022-03" db="EMBL/GenBank/DDBJ databases">
        <authorList>
            <person name="Tunstrom K."/>
        </authorList>
    </citation>
    <scope>NUCLEOTIDE SEQUENCE</scope>
</reference>
<dbReference type="EMBL" id="CAKOGL010000021">
    <property type="protein sequence ID" value="CAH2098996.1"/>
    <property type="molecule type" value="Genomic_DNA"/>
</dbReference>
<keyword evidence="1" id="KW-1133">Transmembrane helix</keyword>
<keyword evidence="3" id="KW-1185">Reference proteome</keyword>
<organism evidence="2 3">
    <name type="scientific">Euphydryas editha</name>
    <name type="common">Edith's checkerspot</name>
    <dbReference type="NCBI Taxonomy" id="104508"/>
    <lineage>
        <taxon>Eukaryota</taxon>
        <taxon>Metazoa</taxon>
        <taxon>Ecdysozoa</taxon>
        <taxon>Arthropoda</taxon>
        <taxon>Hexapoda</taxon>
        <taxon>Insecta</taxon>
        <taxon>Pterygota</taxon>
        <taxon>Neoptera</taxon>
        <taxon>Endopterygota</taxon>
        <taxon>Lepidoptera</taxon>
        <taxon>Glossata</taxon>
        <taxon>Ditrysia</taxon>
        <taxon>Papilionoidea</taxon>
        <taxon>Nymphalidae</taxon>
        <taxon>Nymphalinae</taxon>
        <taxon>Euphydryas</taxon>
    </lineage>
</organism>
<feature type="transmembrane region" description="Helical" evidence="1">
    <location>
        <begin position="57"/>
        <end position="74"/>
    </location>
</feature>
<proteinExistence type="predicted"/>
<evidence type="ECO:0000313" key="2">
    <source>
        <dbReference type="EMBL" id="CAH2098996.1"/>
    </source>
</evidence>
<accession>A0AAU9UIY4</accession>
<evidence type="ECO:0000256" key="1">
    <source>
        <dbReference type="SAM" id="Phobius"/>
    </source>
</evidence>
<name>A0AAU9UIY4_EUPED</name>
<dbReference type="AlphaFoldDB" id="A0AAU9UIY4"/>
<dbReference type="Proteomes" id="UP001153954">
    <property type="component" value="Unassembled WGS sequence"/>
</dbReference>
<protein>
    <submittedName>
        <fullName evidence="2">Uncharacterized protein</fullName>
    </submittedName>
</protein>
<keyword evidence="1" id="KW-0472">Membrane</keyword>
<keyword evidence="1" id="KW-0812">Transmembrane</keyword>
<evidence type="ECO:0000313" key="3">
    <source>
        <dbReference type="Proteomes" id="UP001153954"/>
    </source>
</evidence>
<comment type="caution">
    <text evidence="2">The sequence shown here is derived from an EMBL/GenBank/DDBJ whole genome shotgun (WGS) entry which is preliminary data.</text>
</comment>
<gene>
    <name evidence="2" type="ORF">EEDITHA_LOCUS14047</name>
</gene>
<sequence length="178" mass="20735">MQILNEFVLVFLHIAVSVFELTRGCRRGRRHCEDGGCYPCNQFGGPKVRAKIGMKMRVSNIVLILLLLLALVLGCRRKRCQKYCLPCKYKGPIIEVIYPKQKNRDSQSGRYRWFPRRHFRTGIPKVVDIHGFPRDALEQGFLKWSISMVSQGTLYNSDSQSGRYQWFPREHFRTGVPN</sequence>